<dbReference type="EMBL" id="LVLJ01000592">
    <property type="protein sequence ID" value="OAE33650.1"/>
    <property type="molecule type" value="Genomic_DNA"/>
</dbReference>
<protein>
    <recommendedName>
        <fullName evidence="4">Protein FAR1-RELATED SEQUENCE</fullName>
    </recommendedName>
</protein>
<gene>
    <name evidence="2" type="ORF">AXG93_4689s1370</name>
</gene>
<evidence type="ECO:0008006" key="4">
    <source>
        <dbReference type="Google" id="ProtNLM"/>
    </source>
</evidence>
<comment type="caution">
    <text evidence="2">The sequence shown here is derived from an EMBL/GenBank/DDBJ whole genome shotgun (WGS) entry which is preliminary data.</text>
</comment>
<feature type="region of interest" description="Disordered" evidence="1">
    <location>
        <begin position="147"/>
        <end position="167"/>
    </location>
</feature>
<proteinExistence type="predicted"/>
<evidence type="ECO:0000256" key="1">
    <source>
        <dbReference type="SAM" id="MobiDB-lite"/>
    </source>
</evidence>
<name>A0A176WKE2_MARPO</name>
<sequence length="237" mass="26946">MLTEYLSGTWFHDKEKFVAAWTNDCQHLRNTVTFAVEGAHAALKRYLQVSTCDLYAVRERIAHMLQHQVDEYYAAEATQKMSVPHNLRAVPMFKHFVGNKELQTLESAYVEWSSAHQAIALMQVKELSAGKMPYLSNPFLVIRKGRPLGAKNKPKSSTKRDTSAFENAKKKRHCGECGLLQDNHDGRTCPTRKSLVTKFAWRHLITRVTDVLADGHYGFHALAFHLRSRGTTNESNS</sequence>
<evidence type="ECO:0000313" key="2">
    <source>
        <dbReference type="EMBL" id="OAE33650.1"/>
    </source>
</evidence>
<evidence type="ECO:0000313" key="3">
    <source>
        <dbReference type="Proteomes" id="UP000077202"/>
    </source>
</evidence>
<accession>A0A176WKE2</accession>
<keyword evidence="3" id="KW-1185">Reference proteome</keyword>
<dbReference type="AlphaFoldDB" id="A0A176WKE2"/>
<reference evidence="2" key="1">
    <citation type="submission" date="2016-03" db="EMBL/GenBank/DDBJ databases">
        <title>Mechanisms controlling the formation of the plant cell surface in tip-growing cells are functionally conserved among land plants.</title>
        <authorList>
            <person name="Honkanen S."/>
            <person name="Jones V.A."/>
            <person name="Morieri G."/>
            <person name="Champion C."/>
            <person name="Hetherington A.J."/>
            <person name="Kelly S."/>
            <person name="Saint-Marcoux D."/>
            <person name="Proust H."/>
            <person name="Prescott H."/>
            <person name="Dolan L."/>
        </authorList>
    </citation>
    <scope>NUCLEOTIDE SEQUENCE [LARGE SCALE GENOMIC DNA]</scope>
    <source>
        <tissue evidence="2">Whole gametophyte</tissue>
    </source>
</reference>
<dbReference type="Proteomes" id="UP000077202">
    <property type="component" value="Unassembled WGS sequence"/>
</dbReference>
<organism evidence="2 3">
    <name type="scientific">Marchantia polymorpha subsp. ruderalis</name>
    <dbReference type="NCBI Taxonomy" id="1480154"/>
    <lineage>
        <taxon>Eukaryota</taxon>
        <taxon>Viridiplantae</taxon>
        <taxon>Streptophyta</taxon>
        <taxon>Embryophyta</taxon>
        <taxon>Marchantiophyta</taxon>
        <taxon>Marchantiopsida</taxon>
        <taxon>Marchantiidae</taxon>
        <taxon>Marchantiales</taxon>
        <taxon>Marchantiaceae</taxon>
        <taxon>Marchantia</taxon>
    </lineage>
</organism>